<evidence type="ECO:0000313" key="2">
    <source>
        <dbReference type="WBParaSite" id="Hba_11793"/>
    </source>
</evidence>
<keyword evidence="1" id="KW-1185">Reference proteome</keyword>
<accession>A0A1I7X2V1</accession>
<dbReference type="AlphaFoldDB" id="A0A1I7X2V1"/>
<dbReference type="Gene3D" id="1.10.10.60">
    <property type="entry name" value="Homeodomain-like"/>
    <property type="match status" value="1"/>
</dbReference>
<evidence type="ECO:0000313" key="1">
    <source>
        <dbReference type="Proteomes" id="UP000095283"/>
    </source>
</evidence>
<name>A0A1I7X2V1_HETBA</name>
<dbReference type="WBParaSite" id="Hba_11793">
    <property type="protein sequence ID" value="Hba_11793"/>
    <property type="gene ID" value="Hba_11793"/>
</dbReference>
<sequence>MANEVVVELPNHLCDMGLHERGQIKALSTAGYTMKRIADVVKCSRKTIINFLRHQEEYGTEDSSGLPD</sequence>
<reference evidence="2" key="1">
    <citation type="submission" date="2016-11" db="UniProtKB">
        <authorList>
            <consortium name="WormBaseParasite"/>
        </authorList>
    </citation>
    <scope>IDENTIFICATION</scope>
</reference>
<proteinExistence type="predicted"/>
<protein>
    <submittedName>
        <fullName evidence="2">HTH_38 domain-containing protein</fullName>
    </submittedName>
</protein>
<dbReference type="Proteomes" id="UP000095283">
    <property type="component" value="Unplaced"/>
</dbReference>
<organism evidence="1 2">
    <name type="scientific">Heterorhabditis bacteriophora</name>
    <name type="common">Entomopathogenic nematode worm</name>
    <dbReference type="NCBI Taxonomy" id="37862"/>
    <lineage>
        <taxon>Eukaryota</taxon>
        <taxon>Metazoa</taxon>
        <taxon>Ecdysozoa</taxon>
        <taxon>Nematoda</taxon>
        <taxon>Chromadorea</taxon>
        <taxon>Rhabditida</taxon>
        <taxon>Rhabditina</taxon>
        <taxon>Rhabditomorpha</taxon>
        <taxon>Strongyloidea</taxon>
        <taxon>Heterorhabditidae</taxon>
        <taxon>Heterorhabditis</taxon>
    </lineage>
</organism>